<dbReference type="Gene3D" id="3.90.79.10">
    <property type="entry name" value="Nucleoside Triphosphate Pyrophosphohydrolase"/>
    <property type="match status" value="1"/>
</dbReference>
<dbReference type="InterPro" id="IPR015797">
    <property type="entry name" value="NUDIX_hydrolase-like_dom_sf"/>
</dbReference>
<evidence type="ECO:0000313" key="2">
    <source>
        <dbReference type="EMBL" id="PPE04834.1"/>
    </source>
</evidence>
<dbReference type="InterPro" id="IPR000086">
    <property type="entry name" value="NUDIX_hydrolase_dom"/>
</dbReference>
<keyword evidence="2" id="KW-0378">Hydrolase</keyword>
<organism evidence="2 3">
    <name type="scientific">Entomoplasma ellychniae</name>
    <dbReference type="NCBI Taxonomy" id="2114"/>
    <lineage>
        <taxon>Bacteria</taxon>
        <taxon>Bacillati</taxon>
        <taxon>Mycoplasmatota</taxon>
        <taxon>Mollicutes</taxon>
        <taxon>Entomoplasmatales</taxon>
        <taxon>Entomoplasmataceae</taxon>
        <taxon>Entomoplasma</taxon>
    </lineage>
</organism>
<evidence type="ECO:0000313" key="3">
    <source>
        <dbReference type="Proteomes" id="UP000239010"/>
    </source>
</evidence>
<name>A0A8E2QYM4_9MOLU</name>
<comment type="caution">
    <text evidence="2">The sequence shown here is derived from an EMBL/GenBank/DDBJ whole genome shotgun (WGS) entry which is preliminary data.</text>
</comment>
<accession>A0A8E2QYM4</accession>
<dbReference type="PROSITE" id="PS51462">
    <property type="entry name" value="NUDIX"/>
    <property type="match status" value="1"/>
</dbReference>
<feature type="domain" description="Nudix hydrolase" evidence="1">
    <location>
        <begin position="28"/>
        <end position="168"/>
    </location>
</feature>
<proteinExistence type="predicted"/>
<gene>
    <name evidence="2" type="ORF">EELLY_v1c05150</name>
</gene>
<dbReference type="SUPFAM" id="SSF55811">
    <property type="entry name" value="Nudix"/>
    <property type="match status" value="1"/>
</dbReference>
<evidence type="ECO:0000259" key="1">
    <source>
        <dbReference type="PROSITE" id="PS51462"/>
    </source>
</evidence>
<dbReference type="Pfam" id="PF00293">
    <property type="entry name" value="NUDIX"/>
    <property type="match status" value="1"/>
</dbReference>
<dbReference type="RefSeq" id="WP_104205921.1">
    <property type="nucleotide sequence ID" value="NZ_PHND01000001.1"/>
</dbReference>
<dbReference type="CDD" id="cd04693">
    <property type="entry name" value="NUDIX_Hydrolase"/>
    <property type="match status" value="1"/>
</dbReference>
<sequence>MEILDLYDCNKIKTGKTMIRGEKVPNGYYRLVVKIAIFNSRNEMLIQRINKSPSYPFIFKWFDKWDISVSGSATTGDNSWQAAQREVKEELGLIISFENQVPKMSFTWSDGFIDIYIKENFDVDLKTLTLQPEEVAEVKWASKEQVLNLISKKEFVAWKPEIIELLFKRDSKDGTLDIKK</sequence>
<dbReference type="AlphaFoldDB" id="A0A8E2QYM4"/>
<dbReference type="Proteomes" id="UP000239010">
    <property type="component" value="Unassembled WGS sequence"/>
</dbReference>
<keyword evidence="3" id="KW-1185">Reference proteome</keyword>
<dbReference type="EMBL" id="PHND01000001">
    <property type="protein sequence ID" value="PPE04834.1"/>
    <property type="molecule type" value="Genomic_DNA"/>
</dbReference>
<protein>
    <submittedName>
        <fullName evidence="2">Nucleoside diphosphate hydrolase</fullName>
    </submittedName>
</protein>
<dbReference type="GO" id="GO:0016787">
    <property type="term" value="F:hydrolase activity"/>
    <property type="evidence" value="ECO:0007669"/>
    <property type="project" value="UniProtKB-KW"/>
</dbReference>
<reference evidence="2 3" key="1">
    <citation type="submission" date="2017-11" db="EMBL/GenBank/DDBJ databases">
        <title>Genome sequence of Entomoplasma ellychniae ELCN-1 (ATCC 43707).</title>
        <authorList>
            <person name="Lo W.-S."/>
            <person name="Gasparich G.E."/>
            <person name="Kuo C.-H."/>
        </authorList>
    </citation>
    <scope>NUCLEOTIDE SEQUENCE [LARGE SCALE GENOMIC DNA]</scope>
    <source>
        <strain evidence="2 3">ELCN-1</strain>
    </source>
</reference>